<evidence type="ECO:0000256" key="3">
    <source>
        <dbReference type="ARBA" id="ARBA00022603"/>
    </source>
</evidence>
<dbReference type="PROSITE" id="PS00092">
    <property type="entry name" value="N6_MTASE"/>
    <property type="match status" value="1"/>
</dbReference>
<dbReference type="RefSeq" id="WP_073453842.1">
    <property type="nucleotide sequence ID" value="NZ_FQYL01000012.1"/>
</dbReference>
<keyword evidence="3 7" id="KW-0489">Methyltransferase</keyword>
<dbReference type="PIRSF" id="PIRSF000398">
    <property type="entry name" value="M_m6A_EcoRV"/>
    <property type="match status" value="1"/>
</dbReference>
<dbReference type="PANTHER" id="PTHR30481:SF2">
    <property type="entry name" value="SITE-SPECIFIC DNA-METHYLTRANSFERASE (ADENINE-SPECIFIC)"/>
    <property type="match status" value="1"/>
</dbReference>
<comment type="similarity">
    <text evidence="1">Belongs to the N(4)/N(6)-methyltransferase family.</text>
</comment>
<dbReference type="GO" id="GO:0008168">
    <property type="term" value="F:methyltransferase activity"/>
    <property type="evidence" value="ECO:0007669"/>
    <property type="project" value="UniProtKB-KW"/>
</dbReference>
<keyword evidence="4" id="KW-0808">Transferase</keyword>
<dbReference type="Pfam" id="PF02086">
    <property type="entry name" value="MethyltransfD12"/>
    <property type="match status" value="1"/>
</dbReference>
<keyword evidence="8" id="KW-1185">Reference proteome</keyword>
<dbReference type="PRINTS" id="PR00505">
    <property type="entry name" value="D12N6MTFRASE"/>
</dbReference>
<dbReference type="GO" id="GO:0032259">
    <property type="term" value="P:methylation"/>
    <property type="evidence" value="ECO:0007669"/>
    <property type="project" value="UniProtKB-KW"/>
</dbReference>
<dbReference type="EMBL" id="FQYL01000012">
    <property type="protein sequence ID" value="SHJ13258.1"/>
    <property type="molecule type" value="Genomic_DNA"/>
</dbReference>
<dbReference type="SUPFAM" id="SSF53335">
    <property type="entry name" value="S-adenosyl-L-methionine-dependent methyltransferases"/>
    <property type="match status" value="1"/>
</dbReference>
<dbReference type="InterPro" id="IPR012263">
    <property type="entry name" value="M_m6A_EcoRV"/>
</dbReference>
<evidence type="ECO:0000313" key="7">
    <source>
        <dbReference type="EMBL" id="SHJ13258.1"/>
    </source>
</evidence>
<accession>A0ABY1IGB3</accession>
<dbReference type="InterPro" id="IPR029063">
    <property type="entry name" value="SAM-dependent_MTases_sf"/>
</dbReference>
<comment type="caution">
    <text evidence="7">The sequence shown here is derived from an EMBL/GenBank/DDBJ whole genome shotgun (WGS) entry which is preliminary data.</text>
</comment>
<name>A0ABY1IGB3_9ACTO</name>
<dbReference type="EC" id="2.1.1.72" evidence="2"/>
<dbReference type="PANTHER" id="PTHR30481">
    <property type="entry name" value="DNA ADENINE METHYLASE"/>
    <property type="match status" value="1"/>
</dbReference>
<dbReference type="Gene3D" id="3.40.50.150">
    <property type="entry name" value="Vaccinia Virus protein VP39"/>
    <property type="match status" value="1"/>
</dbReference>
<evidence type="ECO:0000256" key="1">
    <source>
        <dbReference type="ARBA" id="ARBA00006594"/>
    </source>
</evidence>
<dbReference type="InterPro" id="IPR002052">
    <property type="entry name" value="DNA_methylase_N6_adenine_CS"/>
</dbReference>
<reference evidence="7 8" key="1">
    <citation type="submission" date="2016-11" db="EMBL/GenBank/DDBJ databases">
        <authorList>
            <person name="Varghese N."/>
            <person name="Submissions S."/>
        </authorList>
    </citation>
    <scope>NUCLEOTIDE SEQUENCE [LARGE SCALE GENOMIC DNA]</scope>
    <source>
        <strain evidence="7 8">PA</strain>
    </source>
</reference>
<evidence type="ECO:0000313" key="8">
    <source>
        <dbReference type="Proteomes" id="UP000184390"/>
    </source>
</evidence>
<dbReference type="Gene3D" id="1.10.1020.10">
    <property type="entry name" value="Adenine-specific Methyltransferase, Domain 2"/>
    <property type="match status" value="1"/>
</dbReference>
<evidence type="ECO:0000256" key="5">
    <source>
        <dbReference type="ARBA" id="ARBA00022691"/>
    </source>
</evidence>
<dbReference type="InterPro" id="IPR023095">
    <property type="entry name" value="Ade_MeTrfase_dom_2"/>
</dbReference>
<dbReference type="Proteomes" id="UP000184390">
    <property type="component" value="Unassembled WGS sequence"/>
</dbReference>
<dbReference type="InterPro" id="IPR012327">
    <property type="entry name" value="MeTrfase_D12"/>
</dbReference>
<comment type="catalytic activity">
    <reaction evidence="6">
        <text>a 2'-deoxyadenosine in DNA + S-adenosyl-L-methionine = an N(6)-methyl-2'-deoxyadenosine in DNA + S-adenosyl-L-homocysteine + H(+)</text>
        <dbReference type="Rhea" id="RHEA:15197"/>
        <dbReference type="Rhea" id="RHEA-COMP:12418"/>
        <dbReference type="Rhea" id="RHEA-COMP:12419"/>
        <dbReference type="ChEBI" id="CHEBI:15378"/>
        <dbReference type="ChEBI" id="CHEBI:57856"/>
        <dbReference type="ChEBI" id="CHEBI:59789"/>
        <dbReference type="ChEBI" id="CHEBI:90615"/>
        <dbReference type="ChEBI" id="CHEBI:90616"/>
        <dbReference type="EC" id="2.1.1.72"/>
    </reaction>
</comment>
<evidence type="ECO:0000256" key="2">
    <source>
        <dbReference type="ARBA" id="ARBA00011900"/>
    </source>
</evidence>
<proteinExistence type="inferred from homology"/>
<protein>
    <recommendedName>
        <fullName evidence="2">site-specific DNA-methyltransferase (adenine-specific)</fullName>
        <ecNumber evidence="2">2.1.1.72</ecNumber>
    </recommendedName>
</protein>
<sequence>MRYLSPLRYPGGKARLAPLLARIAACQDPVPTHYAEPYAGGAGAALRLLADQVVTDIHLNDLNPGIAAFWRTITTKDGAAELCALMDATPVTVQQWHHQHRVYMNDEGGGDDLTLGFATFFLNRTNRSGILDARPIGGLNQTGRWKIDARFNKTALRQRIEAVAAHEGRIHITQADGTAFLDSLAPLGPRVLVYADPPYVEKAHDLYLHAFDNDAHQRLATALTSAPWPWVLTYDDLETIWDGLYAQQRCARFDIPHTAGIQHVGSETIVYGPTLTLPGDTRVTRTSTARWISSPFALTAG</sequence>
<keyword evidence="5" id="KW-0949">S-adenosyl-L-methionine</keyword>
<organism evidence="7 8">
    <name type="scientific">Actinomyces denticolens</name>
    <dbReference type="NCBI Taxonomy" id="52767"/>
    <lineage>
        <taxon>Bacteria</taxon>
        <taxon>Bacillati</taxon>
        <taxon>Actinomycetota</taxon>
        <taxon>Actinomycetes</taxon>
        <taxon>Actinomycetales</taxon>
        <taxon>Actinomycetaceae</taxon>
        <taxon>Actinomyces</taxon>
    </lineage>
</organism>
<evidence type="ECO:0000256" key="4">
    <source>
        <dbReference type="ARBA" id="ARBA00022679"/>
    </source>
</evidence>
<gene>
    <name evidence="7" type="ORF">SAMN05216246_11220</name>
</gene>
<evidence type="ECO:0000256" key="6">
    <source>
        <dbReference type="ARBA" id="ARBA00047942"/>
    </source>
</evidence>